<gene>
    <name evidence="9" type="ORF">GV368_10730</name>
</gene>
<dbReference type="Pfam" id="PF01235">
    <property type="entry name" value="Na_Ala_symp"/>
    <property type="match status" value="1"/>
</dbReference>
<dbReference type="Gene3D" id="1.20.1740.10">
    <property type="entry name" value="Amino acid/polyamine transporter I"/>
    <property type="match status" value="1"/>
</dbReference>
<evidence type="ECO:0000256" key="3">
    <source>
        <dbReference type="ARBA" id="ARBA00022448"/>
    </source>
</evidence>
<feature type="transmembrane region" description="Helical" evidence="8">
    <location>
        <begin position="180"/>
        <end position="199"/>
    </location>
</feature>
<feature type="transmembrane region" description="Helical" evidence="8">
    <location>
        <begin position="413"/>
        <end position="430"/>
    </location>
</feature>
<dbReference type="InterPro" id="IPR001463">
    <property type="entry name" value="Na/Ala_symport"/>
</dbReference>
<keyword evidence="3 8" id="KW-0813">Transport</keyword>
<evidence type="ECO:0000256" key="6">
    <source>
        <dbReference type="ARBA" id="ARBA00022989"/>
    </source>
</evidence>
<evidence type="ECO:0000256" key="4">
    <source>
        <dbReference type="ARBA" id="ARBA00022475"/>
    </source>
</evidence>
<comment type="caution">
    <text evidence="9">The sequence shown here is derived from an EMBL/GenBank/DDBJ whole genome shotgun (WGS) entry which is preliminary data.</text>
</comment>
<keyword evidence="7 8" id="KW-0472">Membrane</keyword>
<comment type="similarity">
    <text evidence="2 8">Belongs to the alanine or glycine:cation symporter (AGCS) (TC 2.A.25) family.</text>
</comment>
<evidence type="ECO:0000256" key="2">
    <source>
        <dbReference type="ARBA" id="ARBA00009261"/>
    </source>
</evidence>
<dbReference type="PRINTS" id="PR00175">
    <property type="entry name" value="NAALASMPORT"/>
</dbReference>
<feature type="transmembrane region" description="Helical" evidence="8">
    <location>
        <begin position="64"/>
        <end position="90"/>
    </location>
</feature>
<dbReference type="PANTHER" id="PTHR30330:SF3">
    <property type="entry name" value="TRANSCRIPTIONAL REGULATOR, LRP FAMILY"/>
    <property type="match status" value="1"/>
</dbReference>
<protein>
    <submittedName>
        <fullName evidence="9">Amino acid carrier protein</fullName>
    </submittedName>
</protein>
<dbReference type="RefSeq" id="WP_169116518.1">
    <property type="nucleotide sequence ID" value="NZ_JAAAUB010000028.1"/>
</dbReference>
<feature type="transmembrane region" description="Helical" evidence="8">
    <location>
        <begin position="206"/>
        <end position="227"/>
    </location>
</feature>
<feature type="transmembrane region" description="Helical" evidence="8">
    <location>
        <begin position="345"/>
        <end position="368"/>
    </location>
</feature>
<evidence type="ECO:0000313" key="9">
    <source>
        <dbReference type="EMBL" id="NMH17549.1"/>
    </source>
</evidence>
<keyword evidence="8" id="KW-0769">Symport</keyword>
<feature type="transmembrane region" description="Helical" evidence="8">
    <location>
        <begin position="247"/>
        <end position="266"/>
    </location>
</feature>
<proteinExistence type="inferred from homology"/>
<keyword evidence="8" id="KW-0997">Cell inner membrane</keyword>
<evidence type="ECO:0000313" key="10">
    <source>
        <dbReference type="Proteomes" id="UP000669605"/>
    </source>
</evidence>
<keyword evidence="4" id="KW-1003">Cell membrane</keyword>
<keyword evidence="5 8" id="KW-0812">Transmembrane</keyword>
<evidence type="ECO:0000256" key="5">
    <source>
        <dbReference type="ARBA" id="ARBA00022692"/>
    </source>
</evidence>
<dbReference type="EMBL" id="JAAAUB010000028">
    <property type="protein sequence ID" value="NMH17549.1"/>
    <property type="molecule type" value="Genomic_DNA"/>
</dbReference>
<reference evidence="9 10" key="1">
    <citation type="journal article" date="2020" name="Curr. Microbiol.">
        <title>Tepidiphilus baoligensis sp. nov., a Novel Bacterium of the Family Hydrogenophilaceae Isolated from an Oil Reservoir.</title>
        <authorList>
            <person name="Zhang X."/>
            <person name="Wang G."/>
            <person name="Ma X."/>
            <person name="Yu J."/>
            <person name="You J."/>
            <person name="Xue Y."/>
            <person name="Ma Y."/>
        </authorList>
    </citation>
    <scope>NUCLEOTIDE SEQUENCE [LARGE SCALE GENOMIC DNA]</scope>
    <source>
        <strain evidence="9 10">B18-69</strain>
    </source>
</reference>
<feature type="transmembrane region" description="Helical" evidence="8">
    <location>
        <begin position="388"/>
        <end position="407"/>
    </location>
</feature>
<sequence length="445" mass="47022">MDTLNQLLSTVANFVWGVPMLVLLVGTGLYLTVVLRGVQFRALGRAFRLILHKESGAAGDISHFAALTTALAATVGIGNIVGVATAIAMGGPGAVFWMWVTGLVGMATKYAEAVLAVKYREQGALGYKGGPMYYLTNGLGLRWLGVLFAIFTVIASFGIGNMTQVNSVSQLLASTAGVPTWVSGGVMLFLTALVILGGVKSIGRFTAWLVPFMIFFYCLAAIVVLVLQWDQLLPALGLIFYHAFNPYSAAGGFAGATVAAAMRYGLARGVFSNESGLGSAPIAAAAAKTDDPVKQALVSMTQTFIDTLVVCTMTALVILTAPHWLEGGSPADLTMRSFAHNLGNAGAGVVILSTVLFAYSTVLGWSYYGEKAFEFLFGHKAIRIYRTVFVAVILVGATVKLELVWNFSDVANGLMALPNLVALVLLARVVKAETERYFGREGGSS</sequence>
<feature type="transmembrane region" description="Helical" evidence="8">
    <location>
        <begin position="304"/>
        <end position="325"/>
    </location>
</feature>
<evidence type="ECO:0000256" key="8">
    <source>
        <dbReference type="RuleBase" id="RU363064"/>
    </source>
</evidence>
<dbReference type="NCBIfam" id="TIGR00835">
    <property type="entry name" value="agcS"/>
    <property type="match status" value="1"/>
</dbReference>
<name>A0ABX1QPN0_9PROT</name>
<dbReference type="PANTHER" id="PTHR30330">
    <property type="entry name" value="AGSS FAMILY TRANSPORTER, SODIUM-ALANINE"/>
    <property type="match status" value="1"/>
</dbReference>
<keyword evidence="10" id="KW-1185">Reference proteome</keyword>
<dbReference type="Proteomes" id="UP000669605">
    <property type="component" value="Unassembled WGS sequence"/>
</dbReference>
<keyword evidence="6 8" id="KW-1133">Transmembrane helix</keyword>
<comment type="subcellular location">
    <subcellularLocation>
        <location evidence="8">Cell inner membrane</location>
        <topology evidence="8">Multi-pass membrane protein</topology>
    </subcellularLocation>
    <subcellularLocation>
        <location evidence="1">Cell membrane</location>
        <topology evidence="1">Multi-pass membrane protein</topology>
    </subcellularLocation>
</comment>
<evidence type="ECO:0000256" key="7">
    <source>
        <dbReference type="ARBA" id="ARBA00023136"/>
    </source>
</evidence>
<feature type="transmembrane region" description="Helical" evidence="8">
    <location>
        <begin position="96"/>
        <end position="119"/>
    </location>
</feature>
<evidence type="ECO:0000256" key="1">
    <source>
        <dbReference type="ARBA" id="ARBA00004651"/>
    </source>
</evidence>
<accession>A0ABX1QPN0</accession>
<feature type="transmembrane region" description="Helical" evidence="8">
    <location>
        <begin position="140"/>
        <end position="160"/>
    </location>
</feature>
<organism evidence="9 10">
    <name type="scientific">Tepidiphilus baoligensis</name>
    <dbReference type="NCBI Taxonomy" id="2698687"/>
    <lineage>
        <taxon>Bacteria</taxon>
        <taxon>Pseudomonadati</taxon>
        <taxon>Pseudomonadota</taxon>
        <taxon>Hydrogenophilia</taxon>
        <taxon>Hydrogenophilales</taxon>
        <taxon>Hydrogenophilaceae</taxon>
        <taxon>Tepidiphilus</taxon>
    </lineage>
</organism>
<feature type="transmembrane region" description="Helical" evidence="8">
    <location>
        <begin position="20"/>
        <end position="43"/>
    </location>
</feature>